<dbReference type="InterPro" id="IPR037066">
    <property type="entry name" value="Plug_dom_sf"/>
</dbReference>
<evidence type="ECO:0000313" key="7">
    <source>
        <dbReference type="EMBL" id="SKB78777.1"/>
    </source>
</evidence>
<reference evidence="8" key="1">
    <citation type="submission" date="2017-02" db="EMBL/GenBank/DDBJ databases">
        <authorList>
            <person name="Varghese N."/>
            <person name="Submissions S."/>
        </authorList>
    </citation>
    <scope>NUCLEOTIDE SEQUENCE [LARGE SCALE GENOMIC DNA]</scope>
    <source>
        <strain evidence="8">DSM 22270</strain>
    </source>
</reference>
<keyword evidence="2" id="KW-0472">Membrane</keyword>
<dbReference type="PANTHER" id="PTHR40980">
    <property type="entry name" value="PLUG DOMAIN-CONTAINING PROTEIN"/>
    <property type="match status" value="1"/>
</dbReference>
<evidence type="ECO:0000313" key="8">
    <source>
        <dbReference type="Proteomes" id="UP000190897"/>
    </source>
</evidence>
<dbReference type="STRING" id="651661.SAMN05660293_02150"/>
<name>A0A1T5E482_9BACT</name>
<dbReference type="SUPFAM" id="SSF49478">
    <property type="entry name" value="Cna protein B-type domain"/>
    <property type="match status" value="1"/>
</dbReference>
<keyword evidence="7" id="KW-0675">Receptor</keyword>
<sequence length="820" mass="91208">MKFLRLTAFILLASILTVRAQTGLTITGNVIDRQSRQPLAYCSVALFKSQDSSLVTGLLTSEKGYFKFENITSGPYYLQLQYIGYNKLTVPVPGVFSPGNIVEVPTIAMETDPRTLQELNVTADRQVLQNKVDRQVYRADKFLNGQGGTAIDILKNTPSVTVNSEGDITLRGSSGFLILINGKPVQTDAATILNQIPANTIENVEVITSPSARFDPDGKSGIINITTKTALAGSRSFSANMQGGLPAVHTYHNLNNPVRFGVDATFNVRSEKWDFSLSGNYLRNDIAGQRTGDVNTTIDNIFTSFPSDGERSFVRYNYTARGAVSFTPRPNDTFSAGFYTGYRSQSRRADIVYNNSKTDLATNETIGSITYFNSNVARKSGRVTLGNLDYTHTFKNKSALAVSGLVEHAAMDGLTTNINLREPGRGEILQSSRNPSNNPLNALRLKGDYTVNVGRGKLETGYQYRNQVQKGTFQYLDLDLETGAFNVIPEFSSNTKVTNQIHSVYGQYSAKQGKMEYTAGLRYEYSKRVFFADMEGARTLNLSNLFPSLNLQYQLAESLRARGGYSKRVQRATNSELNPFPEREHSETLESGDPDILPEFIDLSELGIVKDFKEGSIFVTAYNQRIKNVVNRVNSVYNDTILNRIYTNAGLATSWGLETGSTINVRKWWQIYAGGNLYHYKLKGSLFNDDVNVNTASWVYAINANTTFKLAKNFQVQGSLNYLSKRVTAQGEDSRFITPNLSARSTFLKGKLAATLQWQNVDLGLLGSNRQRITTFGKNFFTTTNYIQETDIFLLNLSYNINQTSKKSKLPSSEFGEKEF</sequence>
<evidence type="ECO:0000256" key="2">
    <source>
        <dbReference type="ARBA" id="ARBA00023136"/>
    </source>
</evidence>
<organism evidence="7 8">
    <name type="scientific">Dyadobacter psychrophilus</name>
    <dbReference type="NCBI Taxonomy" id="651661"/>
    <lineage>
        <taxon>Bacteria</taxon>
        <taxon>Pseudomonadati</taxon>
        <taxon>Bacteroidota</taxon>
        <taxon>Cytophagia</taxon>
        <taxon>Cytophagales</taxon>
        <taxon>Spirosomataceae</taxon>
        <taxon>Dyadobacter</taxon>
    </lineage>
</organism>
<dbReference type="SUPFAM" id="SSF56935">
    <property type="entry name" value="Porins"/>
    <property type="match status" value="1"/>
</dbReference>
<dbReference type="RefSeq" id="WP_082214656.1">
    <property type="nucleotide sequence ID" value="NZ_FUZA01000002.1"/>
</dbReference>
<dbReference type="GO" id="GO:0009279">
    <property type="term" value="C:cell outer membrane"/>
    <property type="evidence" value="ECO:0007669"/>
    <property type="project" value="UniProtKB-SubCell"/>
</dbReference>
<feature type="signal peptide" evidence="4">
    <location>
        <begin position="1"/>
        <end position="20"/>
    </location>
</feature>
<dbReference type="Gene3D" id="2.170.130.10">
    <property type="entry name" value="TonB-dependent receptor, plug domain"/>
    <property type="match status" value="1"/>
</dbReference>
<evidence type="ECO:0000256" key="1">
    <source>
        <dbReference type="ARBA" id="ARBA00004442"/>
    </source>
</evidence>
<keyword evidence="4" id="KW-0732">Signal</keyword>
<keyword evidence="3" id="KW-0998">Cell outer membrane</keyword>
<feature type="domain" description="Outer membrane protein beta-barrel" evidence="6">
    <location>
        <begin position="430"/>
        <end position="799"/>
    </location>
</feature>
<dbReference type="Proteomes" id="UP000190897">
    <property type="component" value="Unassembled WGS sequence"/>
</dbReference>
<feature type="domain" description="TonB-dependent receptor plug" evidence="5">
    <location>
        <begin position="133"/>
        <end position="221"/>
    </location>
</feature>
<dbReference type="InterPro" id="IPR041700">
    <property type="entry name" value="OMP_b-brl_3"/>
</dbReference>
<proteinExistence type="predicted"/>
<keyword evidence="8" id="KW-1185">Reference proteome</keyword>
<evidence type="ECO:0000259" key="6">
    <source>
        <dbReference type="Pfam" id="PF14905"/>
    </source>
</evidence>
<dbReference type="Pfam" id="PF14905">
    <property type="entry name" value="OMP_b-brl_3"/>
    <property type="match status" value="1"/>
</dbReference>
<evidence type="ECO:0000256" key="4">
    <source>
        <dbReference type="SAM" id="SignalP"/>
    </source>
</evidence>
<accession>A0A1T5E482</accession>
<protein>
    <submittedName>
        <fullName evidence="7">Outer membrane receptor proteins, mostly Fe transport</fullName>
    </submittedName>
</protein>
<dbReference type="OrthoDB" id="905812at2"/>
<dbReference type="AlphaFoldDB" id="A0A1T5E482"/>
<dbReference type="PANTHER" id="PTHR40980:SF4">
    <property type="entry name" value="TONB-DEPENDENT RECEPTOR-LIKE BETA-BARREL DOMAIN-CONTAINING PROTEIN"/>
    <property type="match status" value="1"/>
</dbReference>
<dbReference type="Pfam" id="PF07715">
    <property type="entry name" value="Plug"/>
    <property type="match status" value="1"/>
</dbReference>
<gene>
    <name evidence="7" type="ORF">SAMN05660293_02150</name>
</gene>
<dbReference type="EMBL" id="FUZA01000002">
    <property type="protein sequence ID" value="SKB78777.1"/>
    <property type="molecule type" value="Genomic_DNA"/>
</dbReference>
<evidence type="ECO:0000259" key="5">
    <source>
        <dbReference type="Pfam" id="PF07715"/>
    </source>
</evidence>
<dbReference type="Pfam" id="PF13620">
    <property type="entry name" value="CarboxypepD_reg"/>
    <property type="match status" value="1"/>
</dbReference>
<dbReference type="Gene3D" id="2.40.170.20">
    <property type="entry name" value="TonB-dependent receptor, beta-barrel domain"/>
    <property type="match status" value="1"/>
</dbReference>
<comment type="subcellular location">
    <subcellularLocation>
        <location evidence="1">Cell outer membrane</location>
    </subcellularLocation>
</comment>
<evidence type="ECO:0000256" key="3">
    <source>
        <dbReference type="ARBA" id="ARBA00023237"/>
    </source>
</evidence>
<feature type="chain" id="PRO_5012142999" evidence="4">
    <location>
        <begin position="21"/>
        <end position="820"/>
    </location>
</feature>
<dbReference type="InterPro" id="IPR012910">
    <property type="entry name" value="Plug_dom"/>
</dbReference>
<dbReference type="InterPro" id="IPR036942">
    <property type="entry name" value="Beta-barrel_TonB_sf"/>
</dbReference>